<dbReference type="AlphaFoldDB" id="A0A0E3H8Z5"/>
<dbReference type="GO" id="GO:0019646">
    <property type="term" value="P:aerobic electron transport chain"/>
    <property type="evidence" value="ECO:0007669"/>
    <property type="project" value="InterPro"/>
</dbReference>
<accession>A0A0E3H8Z5</accession>
<feature type="transmembrane region" description="Helical" evidence="11">
    <location>
        <begin position="178"/>
        <end position="207"/>
    </location>
</feature>
<dbReference type="PANTHER" id="PTHR30365:SF14">
    <property type="entry name" value="CYTOCHROME BD MENAQUINOL OXIDASE SUBUNIT I-RELATED"/>
    <property type="match status" value="1"/>
</dbReference>
<dbReference type="STRING" id="523844.MSTHT_1456"/>
<feature type="transmembrane region" description="Helical" evidence="11">
    <location>
        <begin position="54"/>
        <end position="77"/>
    </location>
</feature>
<dbReference type="GO" id="GO:0070069">
    <property type="term" value="C:cytochrome complex"/>
    <property type="evidence" value="ECO:0007669"/>
    <property type="project" value="InterPro"/>
</dbReference>
<feature type="transmembrane region" description="Helical" evidence="11">
    <location>
        <begin position="319"/>
        <end position="344"/>
    </location>
</feature>
<dbReference type="Pfam" id="PF01654">
    <property type="entry name" value="Cyt_bd_oxida_I"/>
    <property type="match status" value="1"/>
</dbReference>
<keyword evidence="10 11" id="KW-0472">Membrane</keyword>
<feature type="transmembrane region" description="Helical" evidence="11">
    <location>
        <begin position="129"/>
        <end position="150"/>
    </location>
</feature>
<evidence type="ECO:0000256" key="3">
    <source>
        <dbReference type="ARBA" id="ARBA00022475"/>
    </source>
</evidence>
<dbReference type="OrthoDB" id="41618at2157"/>
<evidence type="ECO:0000313" key="13">
    <source>
        <dbReference type="Proteomes" id="UP000066529"/>
    </source>
</evidence>
<dbReference type="Proteomes" id="UP000066529">
    <property type="component" value="Chromosome"/>
</dbReference>
<dbReference type="PATRIC" id="fig|523844.20.peg.1826"/>
<evidence type="ECO:0000256" key="1">
    <source>
        <dbReference type="ARBA" id="ARBA00004651"/>
    </source>
</evidence>
<dbReference type="GO" id="GO:0016682">
    <property type="term" value="F:oxidoreductase activity, acting on diphenols and related substances as donors, oxygen as acceptor"/>
    <property type="evidence" value="ECO:0007669"/>
    <property type="project" value="TreeGrafter"/>
</dbReference>
<gene>
    <name evidence="12" type="ORF">MSTHT_1456</name>
</gene>
<feature type="transmembrane region" description="Helical" evidence="11">
    <location>
        <begin position="12"/>
        <end position="33"/>
    </location>
</feature>
<dbReference type="GO" id="GO:0005886">
    <property type="term" value="C:plasma membrane"/>
    <property type="evidence" value="ECO:0007669"/>
    <property type="project" value="UniProtKB-SubCell"/>
</dbReference>
<evidence type="ECO:0000256" key="6">
    <source>
        <dbReference type="ARBA" id="ARBA00022723"/>
    </source>
</evidence>
<feature type="transmembrane region" description="Helical" evidence="11">
    <location>
        <begin position="97"/>
        <end position="117"/>
    </location>
</feature>
<feature type="transmembrane region" description="Helical" evidence="11">
    <location>
        <begin position="405"/>
        <end position="426"/>
    </location>
</feature>
<feature type="transmembrane region" description="Helical" evidence="11">
    <location>
        <begin position="219"/>
        <end position="241"/>
    </location>
</feature>
<keyword evidence="9" id="KW-0408">Iron</keyword>
<protein>
    <submittedName>
        <fullName evidence="12">Cytochrome d ubiquinol oxidase subunit I</fullName>
        <ecNumber evidence="12">1.10.3.-</ecNumber>
    </submittedName>
</protein>
<dbReference type="GeneID" id="41603191"/>
<name>A0A0E3H8Z5_METTT</name>
<dbReference type="RefSeq" id="WP_048167272.1">
    <property type="nucleotide sequence ID" value="NZ_CP009501.1"/>
</dbReference>
<feature type="transmembrane region" description="Helical" evidence="11">
    <location>
        <begin position="356"/>
        <end position="378"/>
    </location>
</feature>
<reference evidence="12 13" key="1">
    <citation type="submission" date="2014-07" db="EMBL/GenBank/DDBJ databases">
        <title>Methanogenic archaea and the global carbon cycle.</title>
        <authorList>
            <person name="Henriksen J.R."/>
            <person name="Luke J."/>
            <person name="Reinhart S."/>
            <person name="Benedict M.N."/>
            <person name="Youngblut N.D."/>
            <person name="Metcalf M.E."/>
            <person name="Whitaker R.J."/>
            <person name="Metcalf W.W."/>
        </authorList>
    </citation>
    <scope>NUCLEOTIDE SEQUENCE [LARGE SCALE GENOMIC DNA]</scope>
    <source>
        <strain evidence="13">ATCC 43570 / DSM 1825 / OCM 12 / VKM B-1830 / TM-1</strain>
    </source>
</reference>
<keyword evidence="12" id="KW-0560">Oxidoreductase</keyword>
<keyword evidence="5 11" id="KW-0812">Transmembrane</keyword>
<dbReference type="GO" id="GO:0020037">
    <property type="term" value="F:heme binding"/>
    <property type="evidence" value="ECO:0007669"/>
    <property type="project" value="TreeGrafter"/>
</dbReference>
<keyword evidence="3" id="KW-1003">Cell membrane</keyword>
<keyword evidence="8 11" id="KW-1133">Transmembrane helix</keyword>
<evidence type="ECO:0000256" key="9">
    <source>
        <dbReference type="ARBA" id="ARBA00023004"/>
    </source>
</evidence>
<dbReference type="HOGENOM" id="CLU_030555_3_3_2"/>
<evidence type="ECO:0000256" key="11">
    <source>
        <dbReference type="SAM" id="Phobius"/>
    </source>
</evidence>
<organism evidence="12 13">
    <name type="scientific">Methanosarcina thermophila (strain ATCC 43570 / DSM 1825 / OCM 12 / VKM B-1830 / TM-1)</name>
    <dbReference type="NCBI Taxonomy" id="523844"/>
    <lineage>
        <taxon>Archaea</taxon>
        <taxon>Methanobacteriati</taxon>
        <taxon>Methanobacteriota</taxon>
        <taxon>Stenosarchaea group</taxon>
        <taxon>Methanomicrobia</taxon>
        <taxon>Methanosarcinales</taxon>
        <taxon>Methanosarcinaceae</taxon>
        <taxon>Methanosarcina</taxon>
    </lineage>
</organism>
<dbReference type="GO" id="GO:0009055">
    <property type="term" value="F:electron transfer activity"/>
    <property type="evidence" value="ECO:0007669"/>
    <property type="project" value="InterPro"/>
</dbReference>
<evidence type="ECO:0000256" key="8">
    <source>
        <dbReference type="ARBA" id="ARBA00022989"/>
    </source>
</evidence>
<keyword evidence="2" id="KW-0813">Transport</keyword>
<evidence type="ECO:0000256" key="2">
    <source>
        <dbReference type="ARBA" id="ARBA00022448"/>
    </source>
</evidence>
<sequence>MVELLLLSRLQFAITVAFHFLFVPLTLGLALLVAGMETVYYRNKAETWRRMADFWGGIFKINFAIGLVTGLAMTFQFGTNWGAYAEFMGDVFGPPLAFEALLAFFLEGTFFGAWIFLNRSHQKLKAFSMWMVALGTNMSALWIITANGFMQNPVGYEMAADGSKVVMTDFFALLTNSYVWYMLVHTLLAAYLLTSFLVMGICAYHFLKRNNSEVFKRSFSIAVAIALATAVMLPVLGHGYAQYVTELQPAKGAAMDAIWETGSREPLYLIQVPDPSTGSNSIQLLGIPGLASFLYTGSFSGTITGLNQLPQDEIPPVGIVFWSFRLMVALGSLFIIEAIAGLYLQKSGKLYTSDKYLKLLIWSIPLPYIAIIAGWIVAEVGRQPWIVYGLLKTAKGVSSVPTENVLLSIVIISALYLILTVFEIYIIKKTVVNATGVE</sequence>
<evidence type="ECO:0000256" key="7">
    <source>
        <dbReference type="ARBA" id="ARBA00022982"/>
    </source>
</evidence>
<keyword evidence="6" id="KW-0479">Metal-binding</keyword>
<evidence type="ECO:0000256" key="10">
    <source>
        <dbReference type="ARBA" id="ARBA00023136"/>
    </source>
</evidence>
<dbReference type="EMBL" id="CP009501">
    <property type="protein sequence ID" value="AKB13214.1"/>
    <property type="molecule type" value="Genomic_DNA"/>
</dbReference>
<evidence type="ECO:0000256" key="4">
    <source>
        <dbReference type="ARBA" id="ARBA00022617"/>
    </source>
</evidence>
<dbReference type="InterPro" id="IPR002585">
    <property type="entry name" value="Cyt-d_ubiquinol_oxidase_su_1"/>
</dbReference>
<evidence type="ECO:0000313" key="12">
    <source>
        <dbReference type="EMBL" id="AKB13214.1"/>
    </source>
</evidence>
<keyword evidence="7" id="KW-0249">Electron transport</keyword>
<dbReference type="PANTHER" id="PTHR30365">
    <property type="entry name" value="CYTOCHROME D UBIQUINOL OXIDASE"/>
    <property type="match status" value="1"/>
</dbReference>
<dbReference type="GO" id="GO:0046872">
    <property type="term" value="F:metal ion binding"/>
    <property type="evidence" value="ECO:0007669"/>
    <property type="project" value="UniProtKB-KW"/>
</dbReference>
<keyword evidence="4" id="KW-0349">Heme</keyword>
<dbReference type="PIRSF" id="PIRSF006446">
    <property type="entry name" value="Cyt_quinol_oxidase_1"/>
    <property type="match status" value="1"/>
</dbReference>
<proteinExistence type="predicted"/>
<dbReference type="KEGG" id="mthr:MSTHT_1456"/>
<comment type="subcellular location">
    <subcellularLocation>
        <location evidence="1">Cell membrane</location>
        <topology evidence="1">Multi-pass membrane protein</topology>
    </subcellularLocation>
</comment>
<evidence type="ECO:0000256" key="5">
    <source>
        <dbReference type="ARBA" id="ARBA00022692"/>
    </source>
</evidence>
<dbReference type="EC" id="1.10.3.-" evidence="12"/>